<dbReference type="EMBL" id="CP117167">
    <property type="protein sequence ID" value="WCT14696.1"/>
    <property type="molecule type" value="Genomic_DNA"/>
</dbReference>
<dbReference type="PANTHER" id="PTHR30348:SF14">
    <property type="entry name" value="BLR8050 PROTEIN"/>
    <property type="match status" value="1"/>
</dbReference>
<evidence type="ECO:0000313" key="2">
    <source>
        <dbReference type="Proteomes" id="UP001216139"/>
    </source>
</evidence>
<dbReference type="Proteomes" id="UP001216139">
    <property type="component" value="Chromosome"/>
</dbReference>
<sequence length="250" mass="28575">MPQLKTFYGGISGLQTPIPKRDFPPEFADKSRLTFYASLFNSIEINSSFYKIPVAKTLSKWAAEVSDNFKFTFKLWQGITHNKGLAFNPDDVFKFMEIIGAVGSKQGCLLVQFPPSITIAQHRQLQLLIDTIREANENQQWKIAVEFRHKSWYDEGIYELLSSYNAGMVIHDLPASASPLLTTADDFVYLRFHGPNGGYRGSYPDDVLAEYASYVKEWQEDKTVYTYFNNTMGASMNNLLLLKDFVEEQE</sequence>
<dbReference type="Gene3D" id="3.20.20.410">
    <property type="entry name" value="Protein of unknown function UPF0759"/>
    <property type="match status" value="1"/>
</dbReference>
<accession>A0ABY7TEG4</accession>
<dbReference type="InterPro" id="IPR002763">
    <property type="entry name" value="DUF72"/>
</dbReference>
<gene>
    <name evidence="1" type="ORF">PQO05_12195</name>
</gene>
<dbReference type="PANTHER" id="PTHR30348">
    <property type="entry name" value="UNCHARACTERIZED PROTEIN YECE"/>
    <property type="match status" value="1"/>
</dbReference>
<name>A0ABY7TEG4_9SPHI</name>
<protein>
    <submittedName>
        <fullName evidence="1">DUF72 domain-containing protein</fullName>
    </submittedName>
</protein>
<dbReference type="RefSeq" id="WP_273633192.1">
    <property type="nucleotide sequence ID" value="NZ_CP117167.1"/>
</dbReference>
<dbReference type="SUPFAM" id="SSF117396">
    <property type="entry name" value="TM1631-like"/>
    <property type="match status" value="1"/>
</dbReference>
<organism evidence="1 2">
    <name type="scientific">Mucilaginibacter jinjuensis</name>
    <dbReference type="NCBI Taxonomy" id="1176721"/>
    <lineage>
        <taxon>Bacteria</taxon>
        <taxon>Pseudomonadati</taxon>
        <taxon>Bacteroidota</taxon>
        <taxon>Sphingobacteriia</taxon>
        <taxon>Sphingobacteriales</taxon>
        <taxon>Sphingobacteriaceae</taxon>
        <taxon>Mucilaginibacter</taxon>
    </lineage>
</organism>
<evidence type="ECO:0000313" key="1">
    <source>
        <dbReference type="EMBL" id="WCT14696.1"/>
    </source>
</evidence>
<proteinExistence type="predicted"/>
<dbReference type="InterPro" id="IPR036520">
    <property type="entry name" value="UPF0759_sf"/>
</dbReference>
<keyword evidence="2" id="KW-1185">Reference proteome</keyword>
<dbReference type="Pfam" id="PF01904">
    <property type="entry name" value="DUF72"/>
    <property type="match status" value="1"/>
</dbReference>
<reference evidence="1 2" key="1">
    <citation type="submission" date="2023-02" db="EMBL/GenBank/DDBJ databases">
        <title>Genome sequence of Mucilaginibacter jinjuensis strain KACC 16571.</title>
        <authorList>
            <person name="Kim S."/>
            <person name="Heo J."/>
            <person name="Kwon S.-W."/>
        </authorList>
    </citation>
    <scope>NUCLEOTIDE SEQUENCE [LARGE SCALE GENOMIC DNA]</scope>
    <source>
        <strain evidence="1 2">KACC 16571</strain>
    </source>
</reference>